<protein>
    <recommendedName>
        <fullName evidence="1">Sdz-33 F-box domain-containing protein</fullName>
    </recommendedName>
</protein>
<dbReference type="InParanoid" id="E3LXS0"/>
<dbReference type="HOGENOM" id="CLU_1134450_0_0_1"/>
<gene>
    <name evidence="2" type="ORF">CRE_03699</name>
</gene>
<dbReference type="PANTHER" id="PTHR21503">
    <property type="entry name" value="F-BOX-CONTAINING HYPOTHETICAL PROTEIN C.ELEGANS"/>
    <property type="match status" value="1"/>
</dbReference>
<sequence>MKIVRKPFEVATVYTPSDLKYVPAVMNHLFDLFNTSFGEIVIDIQEKEISEVQCLIDVIKQCERLILVSHRKQHINEGILSVLNSIEVTKDLSFYVNPKPKFKLPEYLLRINAFKFKYSDWITRKMLLSMDCETIRMENCTLKPEDMKAFVNQWLNSENTKLQWLVMIIPDGYDTFDTKVFKAKKFDPKVRSTTNPHELLFNDTTSDGMDIVRKDGLLATIVQRDYVFKFLVWHERFPKDDDDDV</sequence>
<accession>E3LXS0</accession>
<proteinExistence type="predicted"/>
<dbReference type="PANTHER" id="PTHR21503:SF55">
    <property type="entry name" value="F-BOX DOMAIN-CONTAINING PROTEIN"/>
    <property type="match status" value="1"/>
</dbReference>
<dbReference type="OrthoDB" id="5789267at2759"/>
<dbReference type="AlphaFoldDB" id="E3LXS0"/>
<dbReference type="Proteomes" id="UP000008281">
    <property type="component" value="Unassembled WGS sequence"/>
</dbReference>
<evidence type="ECO:0000313" key="3">
    <source>
        <dbReference type="Proteomes" id="UP000008281"/>
    </source>
</evidence>
<dbReference type="EMBL" id="DS268418">
    <property type="protein sequence ID" value="EFO84821.1"/>
    <property type="molecule type" value="Genomic_DNA"/>
</dbReference>
<dbReference type="InterPro" id="IPR012885">
    <property type="entry name" value="F-box_Sdz-33"/>
</dbReference>
<reference evidence="2" key="1">
    <citation type="submission" date="2007-07" db="EMBL/GenBank/DDBJ databases">
        <title>PCAP assembly of the Caenorhabditis remanei genome.</title>
        <authorList>
            <consortium name="The Caenorhabditis remanei Sequencing Consortium"/>
            <person name="Wilson R.K."/>
        </authorList>
    </citation>
    <scope>NUCLEOTIDE SEQUENCE [LARGE SCALE GENOMIC DNA]</scope>
    <source>
        <strain evidence="2">PB4641</strain>
    </source>
</reference>
<name>E3LXS0_CAERE</name>
<keyword evidence="3" id="KW-1185">Reference proteome</keyword>
<organism evidence="3">
    <name type="scientific">Caenorhabditis remanei</name>
    <name type="common">Caenorhabditis vulgaris</name>
    <dbReference type="NCBI Taxonomy" id="31234"/>
    <lineage>
        <taxon>Eukaryota</taxon>
        <taxon>Metazoa</taxon>
        <taxon>Ecdysozoa</taxon>
        <taxon>Nematoda</taxon>
        <taxon>Chromadorea</taxon>
        <taxon>Rhabditida</taxon>
        <taxon>Rhabditina</taxon>
        <taxon>Rhabditomorpha</taxon>
        <taxon>Rhabditoidea</taxon>
        <taxon>Rhabditidae</taxon>
        <taxon>Peloderinae</taxon>
        <taxon>Caenorhabditis</taxon>
    </lineage>
</organism>
<feature type="domain" description="Sdz-33 F-box" evidence="1">
    <location>
        <begin position="112"/>
        <end position="165"/>
    </location>
</feature>
<evidence type="ECO:0000259" key="1">
    <source>
        <dbReference type="Pfam" id="PF07735"/>
    </source>
</evidence>
<dbReference type="Pfam" id="PF07735">
    <property type="entry name" value="FBA_2"/>
    <property type="match status" value="1"/>
</dbReference>
<evidence type="ECO:0000313" key="2">
    <source>
        <dbReference type="EMBL" id="EFO84821.1"/>
    </source>
</evidence>
<dbReference type="OMA" id="TIRMENC"/>